<protein>
    <submittedName>
        <fullName evidence="3">Uncharacterized protein</fullName>
    </submittedName>
</protein>
<keyword evidence="1" id="KW-0677">Repeat</keyword>
<dbReference type="PANTHER" id="PTHR22870:SF408">
    <property type="entry name" value="OS09G0560450 PROTEIN"/>
    <property type="match status" value="1"/>
</dbReference>
<dbReference type="PANTHER" id="PTHR22870">
    <property type="entry name" value="REGULATOR OF CHROMOSOME CONDENSATION"/>
    <property type="match status" value="1"/>
</dbReference>
<feature type="repeat" description="RCC1" evidence="2">
    <location>
        <begin position="109"/>
        <end position="160"/>
    </location>
</feature>
<accession>A0A0H5QX55</accession>
<dbReference type="InterPro" id="IPR009091">
    <property type="entry name" value="RCC1/BLIP-II"/>
</dbReference>
<dbReference type="EMBL" id="HACM01006088">
    <property type="protein sequence ID" value="CRZ06530.1"/>
    <property type="molecule type" value="Transcribed_RNA"/>
</dbReference>
<dbReference type="InterPro" id="IPR000408">
    <property type="entry name" value="Reg_chr_condens"/>
</dbReference>
<feature type="repeat" description="RCC1" evidence="2">
    <location>
        <begin position="161"/>
        <end position="209"/>
    </location>
</feature>
<dbReference type="InterPro" id="IPR051210">
    <property type="entry name" value="Ub_ligase/GEF_domain"/>
</dbReference>
<evidence type="ECO:0000256" key="1">
    <source>
        <dbReference type="ARBA" id="ARBA00022737"/>
    </source>
</evidence>
<dbReference type="Pfam" id="PF13540">
    <property type="entry name" value="RCC1_2"/>
    <property type="match status" value="1"/>
</dbReference>
<dbReference type="Gene3D" id="2.130.10.30">
    <property type="entry name" value="Regulator of chromosome condensation 1/beta-lactamase-inhibitor protein II"/>
    <property type="match status" value="1"/>
</dbReference>
<evidence type="ECO:0000256" key="2">
    <source>
        <dbReference type="PROSITE-ProRule" id="PRU00235"/>
    </source>
</evidence>
<reference evidence="3" key="1">
    <citation type="submission" date="2015-04" db="EMBL/GenBank/DDBJ databases">
        <title>The genome sequence of the plant pathogenic Rhizarian Plasmodiophora brassicae reveals insights in its biotrophic life cycle and the origin of chitin synthesis.</title>
        <authorList>
            <person name="Schwelm A."/>
            <person name="Fogelqvist J."/>
            <person name="Knaust A."/>
            <person name="Julke S."/>
            <person name="Lilja T."/>
            <person name="Dhandapani V."/>
            <person name="Bonilla-Rosso G."/>
            <person name="Karlsson M."/>
            <person name="Shevchenko A."/>
            <person name="Choi S.R."/>
            <person name="Kim H.G."/>
            <person name="Park J.Y."/>
            <person name="Lim Y.P."/>
            <person name="Ludwig-Muller J."/>
            <person name="Dixelius C."/>
        </authorList>
    </citation>
    <scope>NUCLEOTIDE SEQUENCE</scope>
    <source>
        <tissue evidence="3">Potato root galls</tissue>
    </source>
</reference>
<name>A0A0H5QX55_9EUKA</name>
<feature type="repeat" description="RCC1" evidence="2">
    <location>
        <begin position="211"/>
        <end position="261"/>
    </location>
</feature>
<proteinExistence type="predicted"/>
<dbReference type="AlphaFoldDB" id="A0A0H5QX55"/>
<dbReference type="Pfam" id="PF00415">
    <property type="entry name" value="RCC1"/>
    <property type="match status" value="2"/>
</dbReference>
<dbReference type="PROSITE" id="PS50012">
    <property type="entry name" value="RCC1_3"/>
    <property type="match status" value="4"/>
</dbReference>
<dbReference type="PRINTS" id="PR00633">
    <property type="entry name" value="RCCNDNSATION"/>
</dbReference>
<evidence type="ECO:0000313" key="3">
    <source>
        <dbReference type="EMBL" id="CRZ06530.1"/>
    </source>
</evidence>
<organism evidence="3">
    <name type="scientific">Spongospora subterranea</name>
    <dbReference type="NCBI Taxonomy" id="70186"/>
    <lineage>
        <taxon>Eukaryota</taxon>
        <taxon>Sar</taxon>
        <taxon>Rhizaria</taxon>
        <taxon>Endomyxa</taxon>
        <taxon>Phytomyxea</taxon>
        <taxon>Plasmodiophorida</taxon>
        <taxon>Plasmodiophoridae</taxon>
        <taxon>Spongospora</taxon>
    </lineage>
</organism>
<dbReference type="SUPFAM" id="SSF50985">
    <property type="entry name" value="RCC1/BLIP-II"/>
    <property type="match status" value="1"/>
</dbReference>
<sequence>MIEMEGQPSFTCDIDVFGSVGSIGADGVGEIGLAELVNRLRSDGIQSTAVKKVVSGYCNVGLLMDDSRSSIHFLHLEPKFGFLAESLKAARLVDLKFHRKHLLGLTTDGRVVGGGSNQFGQLGIGTIPGPSMNNLAIVPKLVNVICIATGESHSAACTADGNIYTWGSSFYGQCSGSRAIHLTPSSVHGIPPMCSVVCGAYFTLAVSATGGDVYGWGDNTSSQLGLGQFATCIRRPCRIPLPHSVVKLSCGYGHAAALGSDGMLVVWGLNSSGQIGIQGTSCGKTPSVLDVDPDLINKNHVVDVLCGPNFTALLDTSGRVFTFGSDTPKGRLGRPKGGGRLEPGRIQRIDEKKVHRITECSSALLCQTATTISRVDISTVCASGGTLITIYGYAIANIKGFAWIKFCYKPYVRCCLLFL</sequence>
<feature type="repeat" description="RCC1" evidence="2">
    <location>
        <begin position="262"/>
        <end position="317"/>
    </location>
</feature>
<dbReference type="PROSITE" id="PS00626">
    <property type="entry name" value="RCC1_2"/>
    <property type="match status" value="1"/>
</dbReference>